<dbReference type="Pfam" id="PF03861">
    <property type="entry name" value="ANTAR"/>
    <property type="match status" value="1"/>
</dbReference>
<reference evidence="3" key="1">
    <citation type="submission" date="2020-10" db="EMBL/GenBank/DDBJ databases">
        <authorList>
            <person name="Gilroy R."/>
        </authorList>
    </citation>
    <scope>NUCLEOTIDE SEQUENCE</scope>
    <source>
        <strain evidence="3">7293</strain>
    </source>
</reference>
<proteinExistence type="predicted"/>
<evidence type="ECO:0000259" key="2">
    <source>
        <dbReference type="PROSITE" id="PS50921"/>
    </source>
</evidence>
<dbReference type="Gene3D" id="1.10.10.10">
    <property type="entry name" value="Winged helix-like DNA-binding domain superfamily/Winged helix DNA-binding domain"/>
    <property type="match status" value="1"/>
</dbReference>
<gene>
    <name evidence="3" type="ORF">IAA97_05450</name>
</gene>
<dbReference type="SUPFAM" id="SSF52172">
    <property type="entry name" value="CheY-like"/>
    <property type="match status" value="1"/>
</dbReference>
<comment type="caution">
    <text evidence="3">The sequence shown here is derived from an EMBL/GenBank/DDBJ whole genome shotgun (WGS) entry which is preliminary data.</text>
</comment>
<dbReference type="EMBL" id="JADIMT010000067">
    <property type="protein sequence ID" value="MBO8436404.1"/>
    <property type="molecule type" value="Genomic_DNA"/>
</dbReference>
<dbReference type="Proteomes" id="UP000823615">
    <property type="component" value="Unassembled WGS sequence"/>
</dbReference>
<organism evidence="3 4">
    <name type="scientific">Candidatus Ornithospirochaeta stercoripullorum</name>
    <dbReference type="NCBI Taxonomy" id="2840899"/>
    <lineage>
        <taxon>Bacteria</taxon>
        <taxon>Pseudomonadati</taxon>
        <taxon>Spirochaetota</taxon>
        <taxon>Spirochaetia</taxon>
        <taxon>Spirochaetales</taxon>
        <taxon>Spirochaetaceae</taxon>
        <taxon>Spirochaetaceae incertae sedis</taxon>
        <taxon>Candidatus Ornithospirochaeta</taxon>
    </lineage>
</organism>
<protein>
    <submittedName>
        <fullName evidence="3">ANTAR domain-containing protein</fullName>
    </submittedName>
</protein>
<evidence type="ECO:0000313" key="4">
    <source>
        <dbReference type="Proteomes" id="UP000823615"/>
    </source>
</evidence>
<dbReference type="InterPro" id="IPR036388">
    <property type="entry name" value="WH-like_DNA-bd_sf"/>
</dbReference>
<feature type="domain" description="ANTAR" evidence="2">
    <location>
        <begin position="118"/>
        <end position="179"/>
    </location>
</feature>
<name>A0A9D9DYI1_9SPIO</name>
<evidence type="ECO:0000256" key="1">
    <source>
        <dbReference type="SAM" id="Coils"/>
    </source>
</evidence>
<evidence type="ECO:0000313" key="3">
    <source>
        <dbReference type="EMBL" id="MBO8436404.1"/>
    </source>
</evidence>
<dbReference type="AlphaFoldDB" id="A0A9D9DYI1"/>
<dbReference type="GO" id="GO:0003723">
    <property type="term" value="F:RNA binding"/>
    <property type="evidence" value="ECO:0007669"/>
    <property type="project" value="InterPro"/>
</dbReference>
<reference evidence="3" key="2">
    <citation type="journal article" date="2021" name="PeerJ">
        <title>Extensive microbial diversity within the chicken gut microbiome revealed by metagenomics and culture.</title>
        <authorList>
            <person name="Gilroy R."/>
            <person name="Ravi A."/>
            <person name="Getino M."/>
            <person name="Pursley I."/>
            <person name="Horton D.L."/>
            <person name="Alikhan N.F."/>
            <person name="Baker D."/>
            <person name="Gharbi K."/>
            <person name="Hall N."/>
            <person name="Watson M."/>
            <person name="Adriaenssens E.M."/>
            <person name="Foster-Nyarko E."/>
            <person name="Jarju S."/>
            <person name="Secka A."/>
            <person name="Antonio M."/>
            <person name="Oren A."/>
            <person name="Chaudhuri R.R."/>
            <person name="La Ragione R."/>
            <person name="Hildebrand F."/>
            <person name="Pallen M.J."/>
        </authorList>
    </citation>
    <scope>NUCLEOTIDE SEQUENCE</scope>
    <source>
        <strain evidence="3">7293</strain>
    </source>
</reference>
<dbReference type="PROSITE" id="PS50921">
    <property type="entry name" value="ANTAR"/>
    <property type="match status" value="1"/>
</dbReference>
<keyword evidence="1" id="KW-0175">Coiled coil</keyword>
<dbReference type="SMART" id="SM01012">
    <property type="entry name" value="ANTAR"/>
    <property type="match status" value="1"/>
</dbReference>
<accession>A0A9D9DYI1</accession>
<dbReference type="InterPro" id="IPR011006">
    <property type="entry name" value="CheY-like_superfamily"/>
</dbReference>
<sequence length="183" mass="20078">METVLVVAERSACDEIKRMLALGSYTLIRAENAKEARMKILDISFSLVIVVSPLPAGSAKEVALFASGEGVDTILIVPDSFVGNMAEVMGKYGIYVSSNSREGFASVLRSVRVAREKVHKAEEKNRKLLERLKNEKLLTEAKCLLAKNKAMSEQEAHAYIEKKAMNNRISLSDAAMSIVSELS</sequence>
<dbReference type="InterPro" id="IPR005561">
    <property type="entry name" value="ANTAR"/>
</dbReference>
<feature type="coiled-coil region" evidence="1">
    <location>
        <begin position="111"/>
        <end position="154"/>
    </location>
</feature>